<dbReference type="Pfam" id="PF24681">
    <property type="entry name" value="Kelch_KLHDC2_KLHL20_DRC7"/>
    <property type="match status" value="1"/>
</dbReference>
<dbReference type="EnsemblMetazoa" id="CapteT119690">
    <property type="protein sequence ID" value="CapteP119690"/>
    <property type="gene ID" value="CapteG119690"/>
</dbReference>
<evidence type="ECO:0000259" key="3">
    <source>
        <dbReference type="PROSITE" id="PS50097"/>
    </source>
</evidence>
<keyword evidence="6" id="KW-1185">Reference proteome</keyword>
<proteinExistence type="predicted"/>
<sequence length="494" mass="56893">MAGNEFLQEMSATLRDMRHSDEMVDVVLVFEETRVKCHRLVLAASSEYFRRMLQTDMQERDASEIAFKEVSSTIGLLLVEYLYTGNIELSTENAQELLAVSDRLLLMKLKKTVEKFLCDQVSITNCVSLKQLARLYDLDTLLKTAHDYLNDHWKDLVAIDFESEIDQLTEDDLIELLTTHSSDEGSFLLLQKWVRSSEGRTHLFMDLLQNLELTQFSKSFVWRTIMSDELMQNPKGMRFIQEAMEPFMTFDRDHVTSSSSDGFIVSGGLDRPVLNNKCYGYVAHTRQWRTLPPMNIGRYYHATICDQDQFMVIGGRISETYFLDSVECLNLKTLRWSQFPDLPRALSLSNVVYVKGQLFVLGGWASKSVISRDVYAFDSTGGTWWFKGLMPEESRVGSAVSLNDKIFVLGGEFRVCMQYDPCTDLWVELQRPLYQHAFGPAVVWQDKIVLCGGRQTNAIEEYDPQSDTWSTWDLKIPAYNNIDICFALKIKRYT</sequence>
<dbReference type="CDD" id="cd14733">
    <property type="entry name" value="BACK"/>
    <property type="match status" value="1"/>
</dbReference>
<dbReference type="HOGENOM" id="CLU_004253_14_0_1"/>
<dbReference type="OrthoDB" id="9978265at2759"/>
<dbReference type="InterPro" id="IPR017096">
    <property type="entry name" value="BTB-kelch_protein"/>
</dbReference>
<keyword evidence="2" id="KW-0677">Repeat</keyword>
<evidence type="ECO:0000313" key="4">
    <source>
        <dbReference type="EMBL" id="ELU13145.1"/>
    </source>
</evidence>
<dbReference type="InterPro" id="IPR011333">
    <property type="entry name" value="SKP1/BTB/POZ_sf"/>
</dbReference>
<dbReference type="PIRSF" id="PIRSF037037">
    <property type="entry name" value="Kelch-like_protein_gigaxonin"/>
    <property type="match status" value="1"/>
</dbReference>
<dbReference type="OMA" id="SISAVEX"/>
<evidence type="ECO:0000256" key="1">
    <source>
        <dbReference type="ARBA" id="ARBA00022441"/>
    </source>
</evidence>
<dbReference type="PROSITE" id="PS50097">
    <property type="entry name" value="BTB"/>
    <property type="match status" value="1"/>
</dbReference>
<dbReference type="Gene3D" id="1.25.40.420">
    <property type="match status" value="1"/>
</dbReference>
<dbReference type="InterPro" id="IPR006652">
    <property type="entry name" value="Kelch_1"/>
</dbReference>
<dbReference type="Proteomes" id="UP000014760">
    <property type="component" value="Unassembled WGS sequence"/>
</dbReference>
<dbReference type="EMBL" id="AMQN01005225">
    <property type="status" value="NOT_ANNOTATED_CDS"/>
    <property type="molecule type" value="Genomic_DNA"/>
</dbReference>
<evidence type="ECO:0000256" key="2">
    <source>
        <dbReference type="ARBA" id="ARBA00022737"/>
    </source>
</evidence>
<dbReference type="Pfam" id="PF00651">
    <property type="entry name" value="BTB"/>
    <property type="match status" value="1"/>
</dbReference>
<keyword evidence="1" id="KW-0880">Kelch repeat</keyword>
<accession>R7VBT1</accession>
<protein>
    <recommendedName>
        <fullName evidence="3">BTB domain-containing protein</fullName>
    </recommendedName>
</protein>
<dbReference type="PANTHER" id="PTHR45632:SF30">
    <property type="entry name" value="BTB DOMAIN-CONTAINING PROTEIN"/>
    <property type="match status" value="1"/>
</dbReference>
<dbReference type="InterPro" id="IPR011705">
    <property type="entry name" value="BACK"/>
</dbReference>
<dbReference type="PANTHER" id="PTHR45632">
    <property type="entry name" value="LD33804P"/>
    <property type="match status" value="1"/>
</dbReference>
<name>R7VBT1_CAPTE</name>
<evidence type="ECO:0000313" key="5">
    <source>
        <dbReference type="EnsemblMetazoa" id="CapteP119690"/>
    </source>
</evidence>
<dbReference type="SMART" id="SM00612">
    <property type="entry name" value="Kelch"/>
    <property type="match status" value="4"/>
</dbReference>
<dbReference type="Pfam" id="PF07707">
    <property type="entry name" value="BACK"/>
    <property type="match status" value="1"/>
</dbReference>
<organism evidence="4">
    <name type="scientific">Capitella teleta</name>
    <name type="common">Polychaete worm</name>
    <dbReference type="NCBI Taxonomy" id="283909"/>
    <lineage>
        <taxon>Eukaryota</taxon>
        <taxon>Metazoa</taxon>
        <taxon>Spiralia</taxon>
        <taxon>Lophotrochozoa</taxon>
        <taxon>Annelida</taxon>
        <taxon>Polychaeta</taxon>
        <taxon>Sedentaria</taxon>
        <taxon>Scolecida</taxon>
        <taxon>Capitellidae</taxon>
        <taxon>Capitella</taxon>
    </lineage>
</organism>
<dbReference type="STRING" id="283909.R7VBT1"/>
<dbReference type="EMBL" id="KB295454">
    <property type="protein sequence ID" value="ELU13145.1"/>
    <property type="molecule type" value="Genomic_DNA"/>
</dbReference>
<feature type="domain" description="BTB" evidence="3">
    <location>
        <begin position="24"/>
        <end position="91"/>
    </location>
</feature>
<dbReference type="Gene3D" id="2.120.10.80">
    <property type="entry name" value="Kelch-type beta propeller"/>
    <property type="match status" value="1"/>
</dbReference>
<dbReference type="SMART" id="SM00225">
    <property type="entry name" value="BTB"/>
    <property type="match status" value="1"/>
</dbReference>
<dbReference type="CDD" id="cd18186">
    <property type="entry name" value="BTB_POZ_ZBTB_KLHL-like"/>
    <property type="match status" value="1"/>
</dbReference>
<reference evidence="5" key="3">
    <citation type="submission" date="2015-06" db="UniProtKB">
        <authorList>
            <consortium name="EnsemblMetazoa"/>
        </authorList>
    </citation>
    <scope>IDENTIFICATION</scope>
</reference>
<dbReference type="Gene3D" id="3.30.710.10">
    <property type="entry name" value="Potassium Channel Kv1.1, Chain A"/>
    <property type="match status" value="1"/>
</dbReference>
<dbReference type="InterPro" id="IPR000210">
    <property type="entry name" value="BTB/POZ_dom"/>
</dbReference>
<dbReference type="InterPro" id="IPR015915">
    <property type="entry name" value="Kelch-typ_b-propeller"/>
</dbReference>
<evidence type="ECO:0000313" key="6">
    <source>
        <dbReference type="Proteomes" id="UP000014760"/>
    </source>
</evidence>
<dbReference type="AlphaFoldDB" id="R7VBT1"/>
<reference evidence="4 6" key="2">
    <citation type="journal article" date="2013" name="Nature">
        <title>Insights into bilaterian evolution from three spiralian genomes.</title>
        <authorList>
            <person name="Simakov O."/>
            <person name="Marletaz F."/>
            <person name="Cho S.J."/>
            <person name="Edsinger-Gonzales E."/>
            <person name="Havlak P."/>
            <person name="Hellsten U."/>
            <person name="Kuo D.H."/>
            <person name="Larsson T."/>
            <person name="Lv J."/>
            <person name="Arendt D."/>
            <person name="Savage R."/>
            <person name="Osoegawa K."/>
            <person name="de Jong P."/>
            <person name="Grimwood J."/>
            <person name="Chapman J.A."/>
            <person name="Shapiro H."/>
            <person name="Aerts A."/>
            <person name="Otillar R.P."/>
            <person name="Terry A.Y."/>
            <person name="Boore J.L."/>
            <person name="Grigoriev I.V."/>
            <person name="Lindberg D.R."/>
            <person name="Seaver E.C."/>
            <person name="Weisblat D.A."/>
            <person name="Putnam N.H."/>
            <person name="Rokhsar D.S."/>
        </authorList>
    </citation>
    <scope>NUCLEOTIDE SEQUENCE</scope>
    <source>
        <strain evidence="4 6">I ESC-2004</strain>
    </source>
</reference>
<dbReference type="SUPFAM" id="SSF117281">
    <property type="entry name" value="Kelch motif"/>
    <property type="match status" value="1"/>
</dbReference>
<dbReference type="SUPFAM" id="SSF54695">
    <property type="entry name" value="POZ domain"/>
    <property type="match status" value="1"/>
</dbReference>
<reference evidence="6" key="1">
    <citation type="submission" date="2012-12" db="EMBL/GenBank/DDBJ databases">
        <authorList>
            <person name="Hellsten U."/>
            <person name="Grimwood J."/>
            <person name="Chapman J.A."/>
            <person name="Shapiro H."/>
            <person name="Aerts A."/>
            <person name="Otillar R.P."/>
            <person name="Terry A.Y."/>
            <person name="Boore J.L."/>
            <person name="Simakov O."/>
            <person name="Marletaz F."/>
            <person name="Cho S.-J."/>
            <person name="Edsinger-Gonzales E."/>
            <person name="Havlak P."/>
            <person name="Kuo D.-H."/>
            <person name="Larsson T."/>
            <person name="Lv J."/>
            <person name="Arendt D."/>
            <person name="Savage R."/>
            <person name="Osoegawa K."/>
            <person name="de Jong P."/>
            <person name="Lindberg D.R."/>
            <person name="Seaver E.C."/>
            <person name="Weisblat D.A."/>
            <person name="Putnam N.H."/>
            <person name="Grigoriev I.V."/>
            <person name="Rokhsar D.S."/>
        </authorList>
    </citation>
    <scope>NUCLEOTIDE SEQUENCE</scope>
    <source>
        <strain evidence="6">I ESC-2004</strain>
    </source>
</reference>
<gene>
    <name evidence="4" type="ORF">CAPTEDRAFT_119690</name>
</gene>